<evidence type="ECO:0000256" key="5">
    <source>
        <dbReference type="ARBA" id="ARBA00022737"/>
    </source>
</evidence>
<dbReference type="OrthoDB" id="187139at2759"/>
<name>A0A6A5ZBI5_9PLEO</name>
<accession>A0A6A5ZBI5</accession>
<keyword evidence="5" id="KW-0677">Repeat</keyword>
<keyword evidence="15" id="KW-0456">Lyase</keyword>
<comment type="function">
    <text evidence="12">Pectinolytic enzyme involved in the degradation of xylogalacturonan (xga), a galacturonan backbone heavily substituted with xylose, and which is one important component of the hairy regions of pectin. Activity requires a galacturonic acid backbone substituted with xylose.</text>
</comment>
<evidence type="ECO:0000256" key="7">
    <source>
        <dbReference type="ARBA" id="ARBA00023180"/>
    </source>
</evidence>
<evidence type="ECO:0000313" key="15">
    <source>
        <dbReference type="EMBL" id="KAF2116615.1"/>
    </source>
</evidence>
<dbReference type="PANTHER" id="PTHR31736:SF9">
    <property type="entry name" value="ENDO-XYLOGALACTURONAN HYDROLASE A-RELATED"/>
    <property type="match status" value="1"/>
</dbReference>
<keyword evidence="7" id="KW-0325">Glycoprotein</keyword>
<dbReference type="InterPro" id="IPR012334">
    <property type="entry name" value="Pectin_lyas_fold"/>
</dbReference>
<keyword evidence="11" id="KW-0624">Polysaccharide degradation</keyword>
<evidence type="ECO:0000256" key="10">
    <source>
        <dbReference type="ARBA" id="ARBA00023316"/>
    </source>
</evidence>
<evidence type="ECO:0000256" key="13">
    <source>
        <dbReference type="RuleBase" id="RU361169"/>
    </source>
</evidence>
<protein>
    <submittedName>
        <fullName evidence="15">Pectin lyase fold/virulence factor</fullName>
    </submittedName>
</protein>
<feature type="chain" id="PRO_5025659319" evidence="14">
    <location>
        <begin position="22"/>
        <end position="401"/>
    </location>
</feature>
<evidence type="ECO:0000256" key="8">
    <source>
        <dbReference type="ARBA" id="ARBA00023277"/>
    </source>
</evidence>
<evidence type="ECO:0000256" key="2">
    <source>
        <dbReference type="ARBA" id="ARBA00008834"/>
    </source>
</evidence>
<evidence type="ECO:0000256" key="9">
    <source>
        <dbReference type="ARBA" id="ARBA00023295"/>
    </source>
</evidence>
<keyword evidence="3" id="KW-0964">Secreted</keyword>
<evidence type="ECO:0000256" key="4">
    <source>
        <dbReference type="ARBA" id="ARBA00022729"/>
    </source>
</evidence>
<keyword evidence="9 13" id="KW-0326">Glycosidase</keyword>
<gene>
    <name evidence="15" type="ORF">BDV96DRAFT_598497</name>
</gene>
<evidence type="ECO:0000256" key="3">
    <source>
        <dbReference type="ARBA" id="ARBA00022525"/>
    </source>
</evidence>
<evidence type="ECO:0000313" key="16">
    <source>
        <dbReference type="Proteomes" id="UP000799770"/>
    </source>
</evidence>
<dbReference type="Proteomes" id="UP000799770">
    <property type="component" value="Unassembled WGS sequence"/>
</dbReference>
<dbReference type="AlphaFoldDB" id="A0A6A5ZBI5"/>
<dbReference type="Gene3D" id="2.160.20.10">
    <property type="entry name" value="Single-stranded right-handed beta-helix, Pectin lyase-like"/>
    <property type="match status" value="1"/>
</dbReference>
<evidence type="ECO:0000256" key="6">
    <source>
        <dbReference type="ARBA" id="ARBA00022801"/>
    </source>
</evidence>
<dbReference type="SUPFAM" id="SSF51126">
    <property type="entry name" value="Pectin lyase-like"/>
    <property type="match status" value="1"/>
</dbReference>
<keyword evidence="16" id="KW-1185">Reference proteome</keyword>
<proteinExistence type="inferred from homology"/>
<dbReference type="InterPro" id="IPR011050">
    <property type="entry name" value="Pectin_lyase_fold/virulence"/>
</dbReference>
<dbReference type="GO" id="GO:0004650">
    <property type="term" value="F:polygalacturonase activity"/>
    <property type="evidence" value="ECO:0007669"/>
    <property type="project" value="InterPro"/>
</dbReference>
<evidence type="ECO:0000256" key="11">
    <source>
        <dbReference type="ARBA" id="ARBA00023326"/>
    </source>
</evidence>
<keyword evidence="10" id="KW-0961">Cell wall biogenesis/degradation</keyword>
<sequence>MRFQRAGVLAACLLLAKTTSSHSIKRAPPCTPLAQGWELLDDSPAINQAIANCGNGGTIILQADRTYSIRSPIDFTACKKCDVQIEGQLVVSRGQWDYWNAQPSIFNISSVTGATIRSVSGTGIIDGNARDYYNRGWRTSEGYKGPHLFHVTNSSSNIIVDNLSLRNPPMRFFRLDGDATQLGFSRLKLNVQGQYPLPPVVESETFGFEMGDVSNVTIADIQMEFHTQGNINPGSDKNDRTIGVCVAFDRGTKGITVKNLECRNAWRGVVVMFGTTLSGSIPKLTGAGVSDILVTNLTYSGDFGTGYTNDLSADYLSNITWDGVNILSGGAAVGDRCYLRCHCYTGWYRSCAAGDSTSRLDKIRFRNFRGVLGEKPAPGWGCAANQTECDIQFDGWTPTIV</sequence>
<dbReference type="GO" id="GO:0016829">
    <property type="term" value="F:lyase activity"/>
    <property type="evidence" value="ECO:0007669"/>
    <property type="project" value="UniProtKB-KW"/>
</dbReference>
<evidence type="ECO:0000256" key="1">
    <source>
        <dbReference type="ARBA" id="ARBA00004613"/>
    </source>
</evidence>
<dbReference type="GO" id="GO:0005576">
    <property type="term" value="C:extracellular region"/>
    <property type="evidence" value="ECO:0007669"/>
    <property type="project" value="UniProtKB-SubCell"/>
</dbReference>
<evidence type="ECO:0000256" key="12">
    <source>
        <dbReference type="ARBA" id="ARBA00037278"/>
    </source>
</evidence>
<comment type="subcellular location">
    <subcellularLocation>
        <location evidence="1">Secreted</location>
    </subcellularLocation>
</comment>
<keyword evidence="4 14" id="KW-0732">Signal</keyword>
<keyword evidence="6 13" id="KW-0378">Hydrolase</keyword>
<dbReference type="Pfam" id="PF00295">
    <property type="entry name" value="Glyco_hydro_28"/>
    <property type="match status" value="1"/>
</dbReference>
<reference evidence="15" key="1">
    <citation type="journal article" date="2020" name="Stud. Mycol.">
        <title>101 Dothideomycetes genomes: a test case for predicting lifestyles and emergence of pathogens.</title>
        <authorList>
            <person name="Haridas S."/>
            <person name="Albert R."/>
            <person name="Binder M."/>
            <person name="Bloem J."/>
            <person name="Labutti K."/>
            <person name="Salamov A."/>
            <person name="Andreopoulos B."/>
            <person name="Baker S."/>
            <person name="Barry K."/>
            <person name="Bills G."/>
            <person name="Bluhm B."/>
            <person name="Cannon C."/>
            <person name="Castanera R."/>
            <person name="Culley D."/>
            <person name="Daum C."/>
            <person name="Ezra D."/>
            <person name="Gonzalez J."/>
            <person name="Henrissat B."/>
            <person name="Kuo A."/>
            <person name="Liang C."/>
            <person name="Lipzen A."/>
            <person name="Lutzoni F."/>
            <person name="Magnuson J."/>
            <person name="Mondo S."/>
            <person name="Nolan M."/>
            <person name="Ohm R."/>
            <person name="Pangilinan J."/>
            <person name="Park H.-J."/>
            <person name="Ramirez L."/>
            <person name="Alfaro M."/>
            <person name="Sun H."/>
            <person name="Tritt A."/>
            <person name="Yoshinaga Y."/>
            <person name="Zwiers L.-H."/>
            <person name="Turgeon B."/>
            <person name="Goodwin S."/>
            <person name="Spatafora J."/>
            <person name="Crous P."/>
            <person name="Grigoriev I."/>
        </authorList>
    </citation>
    <scope>NUCLEOTIDE SEQUENCE</scope>
    <source>
        <strain evidence="15">CBS 627.86</strain>
    </source>
</reference>
<dbReference type="InterPro" id="IPR000743">
    <property type="entry name" value="Glyco_hydro_28"/>
</dbReference>
<dbReference type="EMBL" id="ML977320">
    <property type="protein sequence ID" value="KAF2116615.1"/>
    <property type="molecule type" value="Genomic_DNA"/>
</dbReference>
<dbReference type="GO" id="GO:0000272">
    <property type="term" value="P:polysaccharide catabolic process"/>
    <property type="evidence" value="ECO:0007669"/>
    <property type="project" value="UniProtKB-KW"/>
</dbReference>
<organism evidence="15 16">
    <name type="scientific">Lophiotrema nucula</name>
    <dbReference type="NCBI Taxonomy" id="690887"/>
    <lineage>
        <taxon>Eukaryota</taxon>
        <taxon>Fungi</taxon>
        <taxon>Dikarya</taxon>
        <taxon>Ascomycota</taxon>
        <taxon>Pezizomycotina</taxon>
        <taxon>Dothideomycetes</taxon>
        <taxon>Pleosporomycetidae</taxon>
        <taxon>Pleosporales</taxon>
        <taxon>Lophiotremataceae</taxon>
        <taxon>Lophiotrema</taxon>
    </lineage>
</organism>
<dbReference type="PANTHER" id="PTHR31736">
    <property type="match status" value="1"/>
</dbReference>
<evidence type="ECO:0000256" key="14">
    <source>
        <dbReference type="SAM" id="SignalP"/>
    </source>
</evidence>
<comment type="similarity">
    <text evidence="2 13">Belongs to the glycosyl hydrolase 28 family.</text>
</comment>
<dbReference type="GO" id="GO:0071555">
    <property type="term" value="P:cell wall organization"/>
    <property type="evidence" value="ECO:0007669"/>
    <property type="project" value="UniProtKB-KW"/>
</dbReference>
<keyword evidence="8" id="KW-0119">Carbohydrate metabolism</keyword>
<feature type="signal peptide" evidence="14">
    <location>
        <begin position="1"/>
        <end position="21"/>
    </location>
</feature>